<evidence type="ECO:0008006" key="3">
    <source>
        <dbReference type="Google" id="ProtNLM"/>
    </source>
</evidence>
<evidence type="ECO:0000313" key="2">
    <source>
        <dbReference type="Proteomes" id="UP000674425"/>
    </source>
</evidence>
<reference evidence="1 2" key="1">
    <citation type="submission" date="2021-02" db="EMBL/GenBank/DDBJ databases">
        <authorList>
            <person name="Vanwijnsberghe S."/>
        </authorList>
    </citation>
    <scope>NUCLEOTIDE SEQUENCE [LARGE SCALE GENOMIC DNA]</scope>
    <source>
        <strain evidence="1 2">R-69658</strain>
    </source>
</reference>
<organism evidence="1 2">
    <name type="scientific">Paraburkholderia aspalathi</name>
    <dbReference type="NCBI Taxonomy" id="1324617"/>
    <lineage>
        <taxon>Bacteria</taxon>
        <taxon>Pseudomonadati</taxon>
        <taxon>Pseudomonadota</taxon>
        <taxon>Betaproteobacteria</taxon>
        <taxon>Burkholderiales</taxon>
        <taxon>Burkholderiaceae</taxon>
        <taxon>Paraburkholderia</taxon>
    </lineage>
</organism>
<dbReference type="Proteomes" id="UP000674425">
    <property type="component" value="Unassembled WGS sequence"/>
</dbReference>
<proteinExistence type="predicted"/>
<protein>
    <recommendedName>
        <fullName evidence="3">Methyltransferase domain-containing protein</fullName>
    </recommendedName>
</protein>
<sequence length="288" mass="32865">MNEYQDDPAAKSTQQQRGEKLLPGLDLRNSVGVEIGALCRPIVHKEDGEVLYVDHADTATLKKKYKGDSHVDVDKILNVDAVWGDNTLQDAVRGQYVDYVIASHVIEHVPDLITWLQELASILKPTGEVRLIVPDKRFLFDCLRRETSLADVLLSYIRKARVPQPHSLLDFAIGAAKATRLEIWRDALPDRIERYYTWEGAVGLARDVIENGNYHDIHCWVFTPHSFANLFSEMANTGLIDFACERFEDTEEDDFEFFVTIRRSSDREYIRQSWEHMARAASTVSPGT</sequence>
<accession>A0ABN7MNH1</accession>
<dbReference type="RefSeq" id="WP_200621087.1">
    <property type="nucleotide sequence ID" value="NZ_CAJNAU010000070.1"/>
</dbReference>
<dbReference type="InterPro" id="IPR029063">
    <property type="entry name" value="SAM-dependent_MTases_sf"/>
</dbReference>
<dbReference type="Gene3D" id="3.40.50.150">
    <property type="entry name" value="Vaccinia Virus protein VP39"/>
    <property type="match status" value="1"/>
</dbReference>
<comment type="caution">
    <text evidence="1">The sequence shown here is derived from an EMBL/GenBank/DDBJ whole genome shotgun (WGS) entry which is preliminary data.</text>
</comment>
<name>A0ABN7MNH1_9BURK</name>
<dbReference type="Pfam" id="PF13489">
    <property type="entry name" value="Methyltransf_23"/>
    <property type="match status" value="1"/>
</dbReference>
<dbReference type="EMBL" id="CAJNAU010000070">
    <property type="protein sequence ID" value="CAE6818477.1"/>
    <property type="molecule type" value="Genomic_DNA"/>
</dbReference>
<evidence type="ECO:0000313" key="1">
    <source>
        <dbReference type="EMBL" id="CAE6818477.1"/>
    </source>
</evidence>
<gene>
    <name evidence="1" type="ORF">R69658_05736</name>
</gene>
<dbReference type="SUPFAM" id="SSF53335">
    <property type="entry name" value="S-adenosyl-L-methionine-dependent methyltransferases"/>
    <property type="match status" value="1"/>
</dbReference>
<keyword evidence="2" id="KW-1185">Reference proteome</keyword>